<comment type="caution">
    <text evidence="1">The sequence shown here is derived from an EMBL/GenBank/DDBJ whole genome shotgun (WGS) entry which is preliminary data.</text>
</comment>
<name>A0AB35U1N5_9FIRM</name>
<keyword evidence="2" id="KW-1185">Reference proteome</keyword>
<accession>A0AB35U1N5</accession>
<evidence type="ECO:0000313" key="1">
    <source>
        <dbReference type="EMBL" id="MDX8418824.1"/>
    </source>
</evidence>
<reference evidence="1 2" key="1">
    <citation type="submission" date="2022-03" db="EMBL/GenBank/DDBJ databases">
        <title>Novel taxa within the pig intestine.</title>
        <authorList>
            <person name="Wylensek D."/>
            <person name="Bishof K."/>
            <person name="Afrizal A."/>
            <person name="Clavel T."/>
        </authorList>
    </citation>
    <scope>NUCLEOTIDE SEQUENCE [LARGE SCALE GENOMIC DNA]</scope>
    <source>
        <strain evidence="1 2">CLA-KB-P133</strain>
    </source>
</reference>
<protein>
    <submittedName>
        <fullName evidence="1">Uncharacterized protein</fullName>
    </submittedName>
</protein>
<evidence type="ECO:0000313" key="2">
    <source>
        <dbReference type="Proteomes" id="UP001286174"/>
    </source>
</evidence>
<dbReference type="RefSeq" id="WP_108774617.1">
    <property type="nucleotide sequence ID" value="NZ_JALBUR010000002.1"/>
</dbReference>
<sequence length="93" mass="11146">MKRMVSFEVSAKDFLFLKQTVETMTKYIVRTVYNGEDVLFDIPEKSLNDFLLDYRSFYVRKGLQNEEEINDTGVRLNRIYEEHIEPVLKENNM</sequence>
<dbReference type="Proteomes" id="UP001286174">
    <property type="component" value="Unassembled WGS sequence"/>
</dbReference>
<dbReference type="AlphaFoldDB" id="A0AB35U1N5"/>
<dbReference type="EMBL" id="JALBUR010000002">
    <property type="protein sequence ID" value="MDX8418824.1"/>
    <property type="molecule type" value="Genomic_DNA"/>
</dbReference>
<organism evidence="1 2">
    <name type="scientific">Grylomicrobium aquisgranensis</name>
    <dbReference type="NCBI Taxonomy" id="2926318"/>
    <lineage>
        <taxon>Bacteria</taxon>
        <taxon>Bacillati</taxon>
        <taxon>Bacillota</taxon>
        <taxon>Erysipelotrichia</taxon>
        <taxon>Erysipelotrichales</taxon>
        <taxon>Erysipelotrichaceae</taxon>
        <taxon>Grylomicrobium</taxon>
    </lineage>
</organism>
<proteinExistence type="predicted"/>
<gene>
    <name evidence="1" type="ORF">MOZ60_01800</name>
</gene>